<feature type="domain" description="BIG2" evidence="1">
    <location>
        <begin position="118"/>
        <end position="195"/>
    </location>
</feature>
<gene>
    <name evidence="2" type="ORF">IAC87_07645</name>
</gene>
<evidence type="ECO:0000313" key="3">
    <source>
        <dbReference type="Proteomes" id="UP000823772"/>
    </source>
</evidence>
<organism evidence="2 3">
    <name type="scientific">Candidatus Merdivivens faecigallinarum</name>
    <dbReference type="NCBI Taxonomy" id="2840871"/>
    <lineage>
        <taxon>Bacteria</taxon>
        <taxon>Pseudomonadati</taxon>
        <taxon>Bacteroidota</taxon>
        <taxon>Bacteroidia</taxon>
        <taxon>Bacteroidales</taxon>
        <taxon>Muribaculaceae</taxon>
        <taxon>Muribaculaceae incertae sedis</taxon>
        <taxon>Candidatus Merdivivens</taxon>
    </lineage>
</organism>
<dbReference type="SMART" id="SM00635">
    <property type="entry name" value="BID_2"/>
    <property type="match status" value="2"/>
</dbReference>
<evidence type="ECO:0000259" key="1">
    <source>
        <dbReference type="SMART" id="SM00635"/>
    </source>
</evidence>
<dbReference type="InterPro" id="IPR003343">
    <property type="entry name" value="Big_2"/>
</dbReference>
<reference evidence="2" key="2">
    <citation type="journal article" date="2021" name="PeerJ">
        <title>Extensive microbial diversity within the chicken gut microbiome revealed by metagenomics and culture.</title>
        <authorList>
            <person name="Gilroy R."/>
            <person name="Ravi A."/>
            <person name="Getino M."/>
            <person name="Pursley I."/>
            <person name="Horton D.L."/>
            <person name="Alikhan N.F."/>
            <person name="Baker D."/>
            <person name="Gharbi K."/>
            <person name="Hall N."/>
            <person name="Watson M."/>
            <person name="Adriaenssens E.M."/>
            <person name="Foster-Nyarko E."/>
            <person name="Jarju S."/>
            <person name="Secka A."/>
            <person name="Antonio M."/>
            <person name="Oren A."/>
            <person name="Chaudhuri R.R."/>
            <person name="La Ragione R."/>
            <person name="Hildebrand F."/>
            <person name="Pallen M.J."/>
        </authorList>
    </citation>
    <scope>NUCLEOTIDE SEQUENCE</scope>
    <source>
        <strain evidence="2">B3-2255</strain>
    </source>
</reference>
<proteinExistence type="predicted"/>
<dbReference type="InterPro" id="IPR045197">
    <property type="entry name" value="NUP210-like"/>
</dbReference>
<evidence type="ECO:0000313" key="2">
    <source>
        <dbReference type="EMBL" id="MBO8482396.1"/>
    </source>
</evidence>
<sequence>MKRFFILLTAIAFAVSACKPDDPEKIMLQSLSVSPDSVGIAVGETAQLTVTATPENAENFSPVWISSDPEIATVDDKGLVSGITAGSVTITVSSGEIKDECKVTVTNDDEPDPNPDVPVESVTLDPTEASLNVGETYQLIATVQPENATDKTVEWTSSDNEVATVSEDGLVTAVAEGNATITAACSGYEATCDITVTSNGGDEPDPEPTNPPAVGDFYYSDGTWSTELNTGKTVIGVVFWIGDPAENDPILKADHPEATNGLVMSLVNQNGPWQSNYDAYGALVNQWVQDNLSGYQNIGGGFGYDPEDNLNYMLGYQNTKAIMAFNDAAGNENYPVEAVSGITPFNETVPAPESTSGWYLPSVKEVSLMVTGEYDGNIFDIIDIMIDNKELLNGIISQVSGADQIEGIIMSSTEDLYVQELVHTIDAQNGKNSAHGNEFKDTSMNYRYILAF</sequence>
<protein>
    <submittedName>
        <fullName evidence="2">Ig-like domain-containing protein</fullName>
    </submittedName>
</protein>
<dbReference type="Proteomes" id="UP000823772">
    <property type="component" value="Unassembled WGS sequence"/>
</dbReference>
<accession>A0A9D9J2E9</accession>
<dbReference type="EMBL" id="JADILY010000160">
    <property type="protein sequence ID" value="MBO8482396.1"/>
    <property type="molecule type" value="Genomic_DNA"/>
</dbReference>
<dbReference type="Pfam" id="PF02368">
    <property type="entry name" value="Big_2"/>
    <property type="match status" value="2"/>
</dbReference>
<dbReference type="PANTHER" id="PTHR23019">
    <property type="entry name" value="NUCLEAR PORE MEMBRANE GLYCOPROTEIN GP210-RELATED"/>
    <property type="match status" value="1"/>
</dbReference>
<dbReference type="InterPro" id="IPR008964">
    <property type="entry name" value="Invasin/intimin_cell_adhesion"/>
</dbReference>
<dbReference type="PANTHER" id="PTHR23019:SF0">
    <property type="entry name" value="NUCLEAR PORE MEMBRANE GLYCOPROTEIN 210"/>
    <property type="match status" value="1"/>
</dbReference>
<dbReference type="SUPFAM" id="SSF49373">
    <property type="entry name" value="Invasin/intimin cell-adhesion fragments"/>
    <property type="match status" value="2"/>
</dbReference>
<dbReference type="PROSITE" id="PS51257">
    <property type="entry name" value="PROKAR_LIPOPROTEIN"/>
    <property type="match status" value="1"/>
</dbReference>
<name>A0A9D9J2E9_9BACT</name>
<dbReference type="AlphaFoldDB" id="A0A9D9J2E9"/>
<comment type="caution">
    <text evidence="2">The sequence shown here is derived from an EMBL/GenBank/DDBJ whole genome shotgun (WGS) entry which is preliminary data.</text>
</comment>
<reference evidence="2" key="1">
    <citation type="submission" date="2020-10" db="EMBL/GenBank/DDBJ databases">
        <authorList>
            <person name="Gilroy R."/>
        </authorList>
    </citation>
    <scope>NUCLEOTIDE SEQUENCE</scope>
    <source>
        <strain evidence="2">B3-2255</strain>
    </source>
</reference>
<feature type="domain" description="BIG2" evidence="1">
    <location>
        <begin position="27"/>
        <end position="104"/>
    </location>
</feature>
<dbReference type="Gene3D" id="2.60.40.1080">
    <property type="match status" value="2"/>
</dbReference>